<dbReference type="eggNOG" id="COG2205">
    <property type="taxonomic scope" value="Bacteria"/>
</dbReference>
<evidence type="ECO:0000256" key="13">
    <source>
        <dbReference type="ARBA" id="ARBA00023012"/>
    </source>
</evidence>
<organism evidence="18 19">
    <name type="scientific">Psychromonas ingrahamii (strain DSM 17664 / CCUG 51855 / 37)</name>
    <dbReference type="NCBI Taxonomy" id="357804"/>
    <lineage>
        <taxon>Bacteria</taxon>
        <taxon>Pseudomonadati</taxon>
        <taxon>Pseudomonadota</taxon>
        <taxon>Gammaproteobacteria</taxon>
        <taxon>Alteromonadales</taxon>
        <taxon>Psychromonadaceae</taxon>
        <taxon>Psychromonas</taxon>
    </lineage>
</organism>
<evidence type="ECO:0000256" key="2">
    <source>
        <dbReference type="ARBA" id="ARBA00004429"/>
    </source>
</evidence>
<dbReference type="RefSeq" id="WP_011770586.1">
    <property type="nucleotide sequence ID" value="NC_008709.1"/>
</dbReference>
<dbReference type="SMART" id="SM00304">
    <property type="entry name" value="HAMP"/>
    <property type="match status" value="1"/>
</dbReference>
<dbReference type="InterPro" id="IPR036097">
    <property type="entry name" value="HisK_dim/P_sf"/>
</dbReference>
<keyword evidence="12 15" id="KW-1133">Transmembrane helix</keyword>
<reference evidence="18 19" key="1">
    <citation type="submission" date="2007-01" db="EMBL/GenBank/DDBJ databases">
        <title>Complete sequence of Psychromonas ingrahamii 37.</title>
        <authorList>
            <consortium name="US DOE Joint Genome Institute"/>
            <person name="Copeland A."/>
            <person name="Lucas S."/>
            <person name="Lapidus A."/>
            <person name="Barry K."/>
            <person name="Detter J.C."/>
            <person name="Glavina del Rio T."/>
            <person name="Hammon N."/>
            <person name="Israni S."/>
            <person name="Dalin E."/>
            <person name="Tice H."/>
            <person name="Pitluck S."/>
            <person name="Thompson L.S."/>
            <person name="Brettin T."/>
            <person name="Bruce D."/>
            <person name="Han C."/>
            <person name="Tapia R."/>
            <person name="Schmutz J."/>
            <person name="Larimer F."/>
            <person name="Land M."/>
            <person name="Hauser L."/>
            <person name="Kyrpides N."/>
            <person name="Ivanova N."/>
            <person name="Staley J."/>
            <person name="Richardson P."/>
        </authorList>
    </citation>
    <scope>NUCLEOTIDE SEQUENCE [LARGE SCALE GENOMIC DNA]</scope>
    <source>
        <strain evidence="18 19">37</strain>
    </source>
</reference>
<dbReference type="GO" id="GO:0005524">
    <property type="term" value="F:ATP binding"/>
    <property type="evidence" value="ECO:0007669"/>
    <property type="project" value="UniProtKB-KW"/>
</dbReference>
<keyword evidence="14 15" id="KW-0472">Membrane</keyword>
<keyword evidence="6" id="KW-0597">Phosphoprotein</keyword>
<dbReference type="SMART" id="SM00387">
    <property type="entry name" value="HATPase_c"/>
    <property type="match status" value="1"/>
</dbReference>
<keyword evidence="4" id="KW-1003">Cell membrane</keyword>
<sequence length="480" mass="54785">MMVYLRLLFRSLVSRMLLLTMVSVIVAQAMSSFFWVNQFAESEEKSLLLNANNLAENALSTVSFFQDLPLQYRYLALQQLRDLGGSRFFVSLNSELININPIAASGLKSEIIKTVKDVLRRRISTEKKLHIEFSHPDNLHVLKNDILLKNLPPSWGAYSLIIPSVKPPVLVMQVEMAENEWLYLAAILPPPYLLSQNSIISTQQIITLVFTTFILLIFISLFFFWQTRPLKQLALAVSEMSIDLYQKPLKEEGASEIVMATRAFNRMQQKLQRYIQDREVLFRSISHDLKTPITRLRLRVELLNNEKKIVAFNHDLDDLEMLVKGALQTVKDTDIHENIQSVDVLKLLEQISSSQPDQIEIISGEIAPYRGKPLALKRCLSNLIDNGVKYGHSVKVYLTDSDESLQLLIQDNGPGIPVKELQNIFTPYRRLHYDQQGHGLGLGIARNIIHAHNGQLHLINRDQGGLEVIITLPRIYKSNL</sequence>
<dbReference type="CDD" id="cd00082">
    <property type="entry name" value="HisKA"/>
    <property type="match status" value="1"/>
</dbReference>
<evidence type="ECO:0000256" key="10">
    <source>
        <dbReference type="ARBA" id="ARBA00022777"/>
    </source>
</evidence>
<gene>
    <name evidence="18" type="ordered locus">Ping_2285</name>
</gene>
<dbReference type="AlphaFoldDB" id="A1SX11"/>
<dbReference type="KEGG" id="pin:Ping_2285"/>
<dbReference type="CDD" id="cd06225">
    <property type="entry name" value="HAMP"/>
    <property type="match status" value="1"/>
</dbReference>
<dbReference type="Pfam" id="PF00672">
    <property type="entry name" value="HAMP"/>
    <property type="match status" value="1"/>
</dbReference>
<accession>A1SX11</accession>
<dbReference type="EC" id="2.7.13.3" evidence="3"/>
<evidence type="ECO:0000256" key="15">
    <source>
        <dbReference type="SAM" id="Phobius"/>
    </source>
</evidence>
<dbReference type="InterPro" id="IPR005467">
    <property type="entry name" value="His_kinase_dom"/>
</dbReference>
<evidence type="ECO:0000256" key="12">
    <source>
        <dbReference type="ARBA" id="ARBA00022989"/>
    </source>
</evidence>
<dbReference type="HOGENOM" id="CLU_000445_89_27_6"/>
<evidence type="ECO:0000259" key="16">
    <source>
        <dbReference type="PROSITE" id="PS50109"/>
    </source>
</evidence>
<evidence type="ECO:0000256" key="6">
    <source>
        <dbReference type="ARBA" id="ARBA00022553"/>
    </source>
</evidence>
<evidence type="ECO:0000256" key="8">
    <source>
        <dbReference type="ARBA" id="ARBA00022692"/>
    </source>
</evidence>
<evidence type="ECO:0000256" key="14">
    <source>
        <dbReference type="ARBA" id="ARBA00023136"/>
    </source>
</evidence>
<evidence type="ECO:0000256" key="3">
    <source>
        <dbReference type="ARBA" id="ARBA00012438"/>
    </source>
</evidence>
<dbReference type="Gene3D" id="1.10.287.130">
    <property type="match status" value="1"/>
</dbReference>
<evidence type="ECO:0000256" key="9">
    <source>
        <dbReference type="ARBA" id="ARBA00022741"/>
    </source>
</evidence>
<keyword evidence="19" id="KW-1185">Reference proteome</keyword>
<dbReference type="SUPFAM" id="SSF55874">
    <property type="entry name" value="ATPase domain of HSP90 chaperone/DNA topoisomerase II/histidine kinase"/>
    <property type="match status" value="1"/>
</dbReference>
<dbReference type="InterPro" id="IPR003594">
    <property type="entry name" value="HATPase_dom"/>
</dbReference>
<evidence type="ECO:0000256" key="4">
    <source>
        <dbReference type="ARBA" id="ARBA00022475"/>
    </source>
</evidence>
<keyword evidence="13" id="KW-0902">Two-component regulatory system</keyword>
<proteinExistence type="predicted"/>
<evidence type="ECO:0000256" key="1">
    <source>
        <dbReference type="ARBA" id="ARBA00000085"/>
    </source>
</evidence>
<feature type="transmembrane region" description="Helical" evidence="15">
    <location>
        <begin position="205"/>
        <end position="225"/>
    </location>
</feature>
<dbReference type="Pfam" id="PF02518">
    <property type="entry name" value="HATPase_c"/>
    <property type="match status" value="1"/>
</dbReference>
<dbReference type="InterPro" id="IPR004358">
    <property type="entry name" value="Sig_transdc_His_kin-like_C"/>
</dbReference>
<dbReference type="InterPro" id="IPR036890">
    <property type="entry name" value="HATPase_C_sf"/>
</dbReference>
<comment type="catalytic activity">
    <reaction evidence="1">
        <text>ATP + protein L-histidine = ADP + protein N-phospho-L-histidine.</text>
        <dbReference type="EC" id="2.7.13.3"/>
    </reaction>
</comment>
<keyword evidence="10 18" id="KW-0418">Kinase</keyword>
<evidence type="ECO:0000313" key="19">
    <source>
        <dbReference type="Proteomes" id="UP000000639"/>
    </source>
</evidence>
<keyword evidence="9" id="KW-0547">Nucleotide-binding</keyword>
<evidence type="ECO:0000256" key="5">
    <source>
        <dbReference type="ARBA" id="ARBA00022519"/>
    </source>
</evidence>
<dbReference type="Proteomes" id="UP000000639">
    <property type="component" value="Chromosome"/>
</dbReference>
<evidence type="ECO:0000313" key="18">
    <source>
        <dbReference type="EMBL" id="ABM04026.1"/>
    </source>
</evidence>
<dbReference type="InterPro" id="IPR003660">
    <property type="entry name" value="HAMP_dom"/>
</dbReference>
<dbReference type="InterPro" id="IPR050980">
    <property type="entry name" value="2C_sensor_his_kinase"/>
</dbReference>
<dbReference type="PANTHER" id="PTHR44936">
    <property type="entry name" value="SENSOR PROTEIN CREC"/>
    <property type="match status" value="1"/>
</dbReference>
<keyword evidence="7" id="KW-0808">Transferase</keyword>
<keyword evidence="5" id="KW-0997">Cell inner membrane</keyword>
<dbReference type="PANTHER" id="PTHR44936:SF5">
    <property type="entry name" value="SENSOR HISTIDINE KINASE ENVZ"/>
    <property type="match status" value="1"/>
</dbReference>
<evidence type="ECO:0000256" key="11">
    <source>
        <dbReference type="ARBA" id="ARBA00022840"/>
    </source>
</evidence>
<dbReference type="Gene3D" id="3.30.565.10">
    <property type="entry name" value="Histidine kinase-like ATPase, C-terminal domain"/>
    <property type="match status" value="1"/>
</dbReference>
<dbReference type="SUPFAM" id="SSF47384">
    <property type="entry name" value="Homodimeric domain of signal transducing histidine kinase"/>
    <property type="match status" value="1"/>
</dbReference>
<feature type="domain" description="Histidine kinase" evidence="16">
    <location>
        <begin position="284"/>
        <end position="476"/>
    </location>
</feature>
<keyword evidence="11" id="KW-0067">ATP-binding</keyword>
<feature type="domain" description="HAMP" evidence="17">
    <location>
        <begin position="224"/>
        <end position="276"/>
    </location>
</feature>
<comment type="subcellular location">
    <subcellularLocation>
        <location evidence="2">Cell inner membrane</location>
        <topology evidence="2">Multi-pass membrane protein</topology>
    </subcellularLocation>
</comment>
<dbReference type="InterPro" id="IPR003661">
    <property type="entry name" value="HisK_dim/P_dom"/>
</dbReference>
<keyword evidence="8 15" id="KW-0812">Transmembrane</keyword>
<evidence type="ECO:0000256" key="7">
    <source>
        <dbReference type="ARBA" id="ARBA00022679"/>
    </source>
</evidence>
<dbReference type="GO" id="GO:0005886">
    <property type="term" value="C:plasma membrane"/>
    <property type="evidence" value="ECO:0007669"/>
    <property type="project" value="UniProtKB-SubCell"/>
</dbReference>
<dbReference type="GO" id="GO:0000155">
    <property type="term" value="F:phosphorelay sensor kinase activity"/>
    <property type="evidence" value="ECO:0007669"/>
    <property type="project" value="InterPro"/>
</dbReference>
<dbReference type="EMBL" id="CP000510">
    <property type="protein sequence ID" value="ABM04026.1"/>
    <property type="molecule type" value="Genomic_DNA"/>
</dbReference>
<evidence type="ECO:0000259" key="17">
    <source>
        <dbReference type="PROSITE" id="PS50885"/>
    </source>
</evidence>
<dbReference type="PROSITE" id="PS50885">
    <property type="entry name" value="HAMP"/>
    <property type="match status" value="1"/>
</dbReference>
<name>A1SX11_PSYIN</name>
<dbReference type="PRINTS" id="PR00344">
    <property type="entry name" value="BCTRLSENSOR"/>
</dbReference>
<protein>
    <recommendedName>
        <fullName evidence="3">histidine kinase</fullName>
        <ecNumber evidence="3">2.7.13.3</ecNumber>
    </recommendedName>
</protein>
<dbReference type="PROSITE" id="PS50109">
    <property type="entry name" value="HIS_KIN"/>
    <property type="match status" value="1"/>
</dbReference>
<dbReference type="CDD" id="cd00075">
    <property type="entry name" value="HATPase"/>
    <property type="match status" value="1"/>
</dbReference>
<dbReference type="STRING" id="357804.Ping_2285"/>